<keyword evidence="2" id="KW-1133">Transmembrane helix</keyword>
<dbReference type="SUPFAM" id="SSF52266">
    <property type="entry name" value="SGNH hydrolase"/>
    <property type="match status" value="1"/>
</dbReference>
<dbReference type="RefSeq" id="WP_119549358.1">
    <property type="nucleotide sequence ID" value="NZ_QXIR01000043.1"/>
</dbReference>
<evidence type="ECO:0000259" key="3">
    <source>
        <dbReference type="Pfam" id="PF13472"/>
    </source>
</evidence>
<keyword evidence="2" id="KW-0812">Transmembrane</keyword>
<dbReference type="InterPro" id="IPR013830">
    <property type="entry name" value="SGNH_hydro"/>
</dbReference>
<dbReference type="InterPro" id="IPR051532">
    <property type="entry name" value="Ester_Hydrolysis_Enzymes"/>
</dbReference>
<reference evidence="4 5" key="1">
    <citation type="submission" date="2018-09" db="EMBL/GenBank/DDBJ databases">
        <title>Bacillus saliacetes sp. nov., isolated from Thai shrimp paste (Ka-pi).</title>
        <authorList>
            <person name="Daroonpunt R."/>
            <person name="Tanasupawat S."/>
            <person name="Yiamsombut S."/>
        </authorList>
    </citation>
    <scope>NUCLEOTIDE SEQUENCE [LARGE SCALE GENOMIC DNA]</scope>
    <source>
        <strain evidence="4 5">SKP7-4</strain>
    </source>
</reference>
<organism evidence="4 5">
    <name type="scientific">Bacillus salacetis</name>
    <dbReference type="NCBI Taxonomy" id="2315464"/>
    <lineage>
        <taxon>Bacteria</taxon>
        <taxon>Bacillati</taxon>
        <taxon>Bacillota</taxon>
        <taxon>Bacilli</taxon>
        <taxon>Bacillales</taxon>
        <taxon>Bacillaceae</taxon>
        <taxon>Bacillus</taxon>
    </lineage>
</organism>
<dbReference type="Gene3D" id="3.40.50.1110">
    <property type="entry name" value="SGNH hydrolase"/>
    <property type="match status" value="1"/>
</dbReference>
<feature type="region of interest" description="Disordered" evidence="1">
    <location>
        <begin position="34"/>
        <end position="76"/>
    </location>
</feature>
<protein>
    <recommendedName>
        <fullName evidence="3">SGNH hydrolase-type esterase domain-containing protein</fullName>
    </recommendedName>
</protein>
<feature type="domain" description="SGNH hydrolase-type esterase" evidence="3">
    <location>
        <begin position="104"/>
        <end position="294"/>
    </location>
</feature>
<feature type="compositionally biased region" description="Basic and acidic residues" evidence="1">
    <location>
        <begin position="45"/>
        <end position="54"/>
    </location>
</feature>
<name>A0A3A1QS34_9BACI</name>
<evidence type="ECO:0000313" key="4">
    <source>
        <dbReference type="EMBL" id="RIW28544.1"/>
    </source>
</evidence>
<comment type="caution">
    <text evidence="4">The sequence shown here is derived from an EMBL/GenBank/DDBJ whole genome shotgun (WGS) entry which is preliminary data.</text>
</comment>
<dbReference type="EMBL" id="QXIR01000043">
    <property type="protein sequence ID" value="RIW28544.1"/>
    <property type="molecule type" value="Genomic_DNA"/>
</dbReference>
<sequence length="326" mass="37042">MQKLNKLIFISVLLMAGVLLYLFLSDSEQPKRVDVKTRTASVSEQIDKLTSEPEMKDEEEEQMQPEAVQDTSSTSSITEEIKKNVRGVIRGVINLFNKDLKVVAVGDSLTQGVGDETDGGGYVGILNNTFKENELNITIENYGKRGNRTDQLLKRLEQEEIASSIKKADTVLVTIGANDIMKIVKSNFNDLKYETFEKEKPAYTDRLRSIFNKINDLNPDANVYLIGFYNPFQGYFTDIEELEMIMKGWNDAGESVTEEYDNVHYIPTADLFNNTKLELLAGDYFHPNSKGYKLIAERVLKHVDEITLEPEALEQENKQDQETEGR</sequence>
<keyword evidence="2" id="KW-0472">Membrane</keyword>
<dbReference type="PANTHER" id="PTHR30383:SF27">
    <property type="entry name" value="SPORE GERMINATION LIPASE LIPC"/>
    <property type="match status" value="1"/>
</dbReference>
<feature type="transmembrane region" description="Helical" evidence="2">
    <location>
        <begin position="7"/>
        <end position="24"/>
    </location>
</feature>
<dbReference type="AlphaFoldDB" id="A0A3A1QS34"/>
<evidence type="ECO:0000256" key="1">
    <source>
        <dbReference type="SAM" id="MobiDB-lite"/>
    </source>
</evidence>
<gene>
    <name evidence="4" type="ORF">D3H55_21445</name>
</gene>
<dbReference type="PANTHER" id="PTHR30383">
    <property type="entry name" value="THIOESTERASE 1/PROTEASE 1/LYSOPHOSPHOLIPASE L1"/>
    <property type="match status" value="1"/>
</dbReference>
<proteinExistence type="predicted"/>
<dbReference type="Pfam" id="PF13472">
    <property type="entry name" value="Lipase_GDSL_2"/>
    <property type="match status" value="1"/>
</dbReference>
<evidence type="ECO:0000313" key="5">
    <source>
        <dbReference type="Proteomes" id="UP000265801"/>
    </source>
</evidence>
<dbReference type="InterPro" id="IPR036514">
    <property type="entry name" value="SGNH_hydro_sf"/>
</dbReference>
<dbReference type="GO" id="GO:0004622">
    <property type="term" value="F:phosphatidylcholine lysophospholipase activity"/>
    <property type="evidence" value="ECO:0007669"/>
    <property type="project" value="TreeGrafter"/>
</dbReference>
<keyword evidence="5" id="KW-1185">Reference proteome</keyword>
<accession>A0A3A1QS34</accession>
<dbReference type="Proteomes" id="UP000265801">
    <property type="component" value="Unassembled WGS sequence"/>
</dbReference>
<evidence type="ECO:0000256" key="2">
    <source>
        <dbReference type="SAM" id="Phobius"/>
    </source>
</evidence>
<dbReference type="OrthoDB" id="252349at2"/>
<dbReference type="CDD" id="cd04506">
    <property type="entry name" value="SGNH_hydrolase_YpmR_like"/>
    <property type="match status" value="1"/>
</dbReference>